<feature type="signal peptide" evidence="1">
    <location>
        <begin position="1"/>
        <end position="28"/>
    </location>
</feature>
<organism evidence="2 3">
    <name type="scientific">Streptomyces tendae</name>
    <dbReference type="NCBI Taxonomy" id="1932"/>
    <lineage>
        <taxon>Bacteria</taxon>
        <taxon>Bacillati</taxon>
        <taxon>Actinomycetota</taxon>
        <taxon>Actinomycetes</taxon>
        <taxon>Kitasatosporales</taxon>
        <taxon>Streptomycetaceae</taxon>
        <taxon>Streptomyces</taxon>
    </lineage>
</organism>
<name>A0ABX5ZZZ8_STRTE</name>
<reference evidence="2 3" key="1">
    <citation type="submission" date="2019-09" db="EMBL/GenBank/DDBJ databases">
        <title>Draft genome sequence of the Ebosin-producing strain Streptomyces sp. 139.</title>
        <authorList>
            <person name="Ai L."/>
            <person name="Geng M."/>
            <person name="Ma M."/>
            <person name="Bai L."/>
        </authorList>
    </citation>
    <scope>NUCLEOTIDE SEQUENCE [LARGE SCALE GENOMIC DNA]</scope>
    <source>
        <strain evidence="2 3">139</strain>
    </source>
</reference>
<sequence length="262" mass="27542">MHRQVKSTVVAICGSLALGGLMAPDASATGDGPRITRVVVNGGKNIVVGPTAVTYFTASVTASDPSGVKETWLDLRHGGGSYDDHDGAIARAGVLKCTASSSTTTTCTSSFQVKANARAITNEVTNAFAGTWHVSVGAFSGNRVQSWDDSYLTVKVQRASQLTVNATPEPVTKGKTITVTGKLSRANWDTRKYAGYTGQPVKLQFRKKGSTTYSTIKTITTSSTGTLKTTVRASVDGYYRYSFAGTSTTPATNASGDFVDVR</sequence>
<dbReference type="RefSeq" id="WP_150157100.1">
    <property type="nucleotide sequence ID" value="NZ_CP043959.1"/>
</dbReference>
<proteinExistence type="predicted"/>
<dbReference type="EMBL" id="CP043959">
    <property type="protein sequence ID" value="QER89731.1"/>
    <property type="molecule type" value="Genomic_DNA"/>
</dbReference>
<protein>
    <submittedName>
        <fullName evidence="2">Calcium-binding protein</fullName>
    </submittedName>
</protein>
<evidence type="ECO:0000313" key="3">
    <source>
        <dbReference type="Proteomes" id="UP000324308"/>
    </source>
</evidence>
<evidence type="ECO:0000256" key="1">
    <source>
        <dbReference type="SAM" id="SignalP"/>
    </source>
</evidence>
<evidence type="ECO:0000313" key="2">
    <source>
        <dbReference type="EMBL" id="QER89731.1"/>
    </source>
</evidence>
<accession>A0ABX5ZZZ8</accession>
<gene>
    <name evidence="2" type="ORF">F3L20_31215</name>
</gene>
<dbReference type="Proteomes" id="UP000324308">
    <property type="component" value="Chromosome"/>
</dbReference>
<feature type="chain" id="PRO_5045776411" evidence="1">
    <location>
        <begin position="29"/>
        <end position="262"/>
    </location>
</feature>
<keyword evidence="1" id="KW-0732">Signal</keyword>
<keyword evidence="3" id="KW-1185">Reference proteome</keyword>